<dbReference type="Proteomes" id="UP000650081">
    <property type="component" value="Unassembled WGS sequence"/>
</dbReference>
<sequence>MDPKIESYLTGLALKLIDGKWKIFEFSEDWVRSFDTAAGVYAIREEGTICYISETKNVRKSMENLLDTRHHSLRRTIGAVLFSDKEGYQMASPSKKFPPEFEKKLNMRFEDNFEVAAIAVAIGRKELEEHLIAQYQPKYNFREKRKSEKSEKAYSVEEIRQSHGNAYQPWTTEADEQLAQLANEGKSINELALLFGRNRGSITSRLKKIEARK</sequence>
<evidence type="ECO:0000259" key="1">
    <source>
        <dbReference type="Pfam" id="PF20815"/>
    </source>
</evidence>
<protein>
    <recommendedName>
        <fullName evidence="1">GIY-YIG catalytic domain-containing protein</fullName>
    </recommendedName>
</protein>
<dbReference type="EMBL" id="JACSIT010000066">
    <property type="protein sequence ID" value="MBC6993399.1"/>
    <property type="molecule type" value="Genomic_DNA"/>
</dbReference>
<accession>A0A923T7B4</accession>
<dbReference type="InterPro" id="IPR049311">
    <property type="entry name" value="GIY_YIG_cat"/>
</dbReference>
<dbReference type="AlphaFoldDB" id="A0A923T7B4"/>
<dbReference type="Pfam" id="PF20815">
    <property type="entry name" value="GIY_YIG_2"/>
    <property type="match status" value="1"/>
</dbReference>
<evidence type="ECO:0000313" key="3">
    <source>
        <dbReference type="Proteomes" id="UP000650081"/>
    </source>
</evidence>
<proteinExistence type="predicted"/>
<evidence type="ECO:0000313" key="2">
    <source>
        <dbReference type="EMBL" id="MBC6993399.1"/>
    </source>
</evidence>
<feature type="domain" description="GIY-YIG catalytic" evidence="1">
    <location>
        <begin position="45"/>
        <end position="161"/>
    </location>
</feature>
<name>A0A923T7B4_9BACT</name>
<reference evidence="2" key="1">
    <citation type="submission" date="2020-08" db="EMBL/GenBank/DDBJ databases">
        <title>Lewinella bacteria from marine environments.</title>
        <authorList>
            <person name="Zhong Y."/>
        </authorList>
    </citation>
    <scope>NUCLEOTIDE SEQUENCE</scope>
    <source>
        <strain evidence="2">KCTC 42187</strain>
    </source>
</reference>
<comment type="caution">
    <text evidence="2">The sequence shown here is derived from an EMBL/GenBank/DDBJ whole genome shotgun (WGS) entry which is preliminary data.</text>
</comment>
<keyword evidence="3" id="KW-1185">Reference proteome</keyword>
<gene>
    <name evidence="2" type="ORF">H9S92_04440</name>
</gene>
<dbReference type="RefSeq" id="WP_187465509.1">
    <property type="nucleotide sequence ID" value="NZ_JACSIT010000066.1"/>
</dbReference>
<organism evidence="2 3">
    <name type="scientific">Neolewinella lacunae</name>
    <dbReference type="NCBI Taxonomy" id="1517758"/>
    <lineage>
        <taxon>Bacteria</taxon>
        <taxon>Pseudomonadati</taxon>
        <taxon>Bacteroidota</taxon>
        <taxon>Saprospiria</taxon>
        <taxon>Saprospirales</taxon>
        <taxon>Lewinellaceae</taxon>
        <taxon>Neolewinella</taxon>
    </lineage>
</organism>